<dbReference type="Pfam" id="PF14602">
    <property type="entry name" value="Hexapep_2"/>
    <property type="match status" value="1"/>
</dbReference>
<dbReference type="EMBL" id="FNVP01000010">
    <property type="protein sequence ID" value="SEG35187.1"/>
    <property type="molecule type" value="Genomic_DNA"/>
</dbReference>
<dbReference type="InterPro" id="IPR007691">
    <property type="entry name" value="LpxD"/>
</dbReference>
<evidence type="ECO:0000256" key="1">
    <source>
        <dbReference type="ARBA" id="ARBA00022516"/>
    </source>
</evidence>
<comment type="function">
    <text evidence="7">Catalyzes the N-acylation of UDP-3-O-acylglucosamine using 3-hydroxyacyl-ACP as the acyl donor. Is involved in the biosynthesis of lipid A, a phosphorylated glycolipid that anchors the lipopolysaccharide to the outer membrane of the cell.</text>
</comment>
<feature type="active site" description="Proton acceptor" evidence="7">
    <location>
        <position position="286"/>
    </location>
</feature>
<keyword evidence="4 7" id="KW-0677">Repeat</keyword>
<dbReference type="SUPFAM" id="SSF51161">
    <property type="entry name" value="Trimeric LpxA-like enzymes"/>
    <property type="match status" value="1"/>
</dbReference>
<protein>
    <recommendedName>
        <fullName evidence="7">UDP-3-O-acylglucosamine N-acyltransferase</fullName>
        <ecNumber evidence="7">2.3.1.191</ecNumber>
    </recommendedName>
</protein>
<accession>A0A1H5ZHS2</accession>
<dbReference type="Gene3D" id="2.160.10.10">
    <property type="entry name" value="Hexapeptide repeat proteins"/>
    <property type="match status" value="1"/>
</dbReference>
<dbReference type="EC" id="2.3.1.191" evidence="7"/>
<gene>
    <name evidence="7" type="primary">lpxD</name>
    <name evidence="9" type="ORF">SAMN04488130_11041</name>
</gene>
<dbReference type="NCBIfam" id="NF002060">
    <property type="entry name" value="PRK00892.1"/>
    <property type="match status" value="1"/>
</dbReference>
<dbReference type="GO" id="GO:0103118">
    <property type="term" value="F:UDP-3-O-[(3R)-3-hydroxyacyl]-glucosamine N-acyltransferase activity"/>
    <property type="evidence" value="ECO:0007669"/>
    <property type="project" value="UniProtKB-EC"/>
</dbReference>
<evidence type="ECO:0000256" key="3">
    <source>
        <dbReference type="ARBA" id="ARBA00022679"/>
    </source>
</evidence>
<comment type="catalytic activity">
    <reaction evidence="7">
        <text>a UDP-3-O-[(3R)-3-hydroxyacyl]-alpha-D-glucosamine + a (3R)-hydroxyacyl-[ACP] = a UDP-2-N,3-O-bis[(3R)-3-hydroxyacyl]-alpha-D-glucosamine + holo-[ACP] + H(+)</text>
        <dbReference type="Rhea" id="RHEA:53836"/>
        <dbReference type="Rhea" id="RHEA-COMP:9685"/>
        <dbReference type="Rhea" id="RHEA-COMP:9945"/>
        <dbReference type="ChEBI" id="CHEBI:15378"/>
        <dbReference type="ChEBI" id="CHEBI:64479"/>
        <dbReference type="ChEBI" id="CHEBI:78827"/>
        <dbReference type="ChEBI" id="CHEBI:137740"/>
        <dbReference type="ChEBI" id="CHEBI:137748"/>
        <dbReference type="EC" id="2.3.1.191"/>
    </reaction>
</comment>
<dbReference type="GO" id="GO:0009245">
    <property type="term" value="P:lipid A biosynthetic process"/>
    <property type="evidence" value="ECO:0007669"/>
    <property type="project" value="UniProtKB-UniRule"/>
</dbReference>
<evidence type="ECO:0000256" key="7">
    <source>
        <dbReference type="HAMAP-Rule" id="MF_00523"/>
    </source>
</evidence>
<sequence length="375" mass="40218">MISFFFGYINATCNRVKELRKIRNYKPNLFYLMTITKQSNLRLMKSYSIQEINEILKGEIVGQIFQNITAPEQLEVANESEISFIGNKKYEKFWATSKAAVAVVNEDISIEPGENRAFIKVKNADLAMSQVLALFAPPTPLFNIDIHPTAVVDDTAIICNGVRIGAGCYIGPKVVLGDNSTIYPNVTILDECTLGKNTVIWSGTVIRERCHIGNDCIIHPNATIGADGFGFRPDPERGLVKIPQIGNVIIGNGVEIGANTCVDRGKFSSTILGDGCKIDNLVQIGHNSKLGKFCIMAGNSGLAGSVTLGNGVIIGGSASIKDHTTIGDGAVVGAGSGVTGDIPAGKTMLGYPAVEARDALKQWAILKRMVNDSKK</sequence>
<dbReference type="PANTHER" id="PTHR43378">
    <property type="entry name" value="UDP-3-O-ACYLGLUCOSAMINE N-ACYLTRANSFERASE"/>
    <property type="match status" value="1"/>
</dbReference>
<dbReference type="HAMAP" id="MF_00523">
    <property type="entry name" value="LpxD"/>
    <property type="match status" value="1"/>
</dbReference>
<evidence type="ECO:0000256" key="2">
    <source>
        <dbReference type="ARBA" id="ARBA00022556"/>
    </source>
</evidence>
<dbReference type="InterPro" id="IPR020573">
    <property type="entry name" value="UDP_GlcNAc_AcTrfase_non-rep"/>
</dbReference>
<dbReference type="InterPro" id="IPR011004">
    <property type="entry name" value="Trimer_LpxA-like_sf"/>
</dbReference>
<dbReference type="AlphaFoldDB" id="A0A1H5ZHS2"/>
<evidence type="ECO:0000256" key="5">
    <source>
        <dbReference type="ARBA" id="ARBA00023098"/>
    </source>
</evidence>
<dbReference type="UniPathway" id="UPA00973"/>
<dbReference type="GO" id="GO:0016410">
    <property type="term" value="F:N-acyltransferase activity"/>
    <property type="evidence" value="ECO:0007669"/>
    <property type="project" value="InterPro"/>
</dbReference>
<keyword evidence="1 7" id="KW-0444">Lipid biosynthesis</keyword>
<dbReference type="NCBIfam" id="TIGR01853">
    <property type="entry name" value="lipid_A_lpxD"/>
    <property type="match status" value="1"/>
</dbReference>
<dbReference type="Gene3D" id="3.40.1390.10">
    <property type="entry name" value="MurE/MurF, N-terminal domain"/>
    <property type="match status" value="1"/>
</dbReference>
<comment type="pathway">
    <text evidence="7">Bacterial outer membrane biogenesis; LPS lipid A biosynthesis.</text>
</comment>
<dbReference type="Pfam" id="PF00132">
    <property type="entry name" value="Hexapep"/>
    <property type="match status" value="3"/>
</dbReference>
<keyword evidence="10" id="KW-1185">Reference proteome</keyword>
<keyword evidence="3 7" id="KW-0808">Transferase</keyword>
<evidence type="ECO:0000313" key="9">
    <source>
        <dbReference type="EMBL" id="SEG35187.1"/>
    </source>
</evidence>
<feature type="domain" description="UDP-3-O-[3-hydroxymyristoyl] glucosamine N-acyltransferase non-repeat region" evidence="8">
    <location>
        <begin position="67"/>
        <end position="134"/>
    </location>
</feature>
<keyword evidence="2 7" id="KW-0441">Lipid A biosynthesis</keyword>
<evidence type="ECO:0000313" key="10">
    <source>
        <dbReference type="Proteomes" id="UP000236737"/>
    </source>
</evidence>
<keyword evidence="5 7" id="KW-0443">Lipid metabolism</keyword>
<evidence type="ECO:0000256" key="4">
    <source>
        <dbReference type="ARBA" id="ARBA00022737"/>
    </source>
</evidence>
<proteinExistence type="inferred from homology"/>
<keyword evidence="6 7" id="KW-0012">Acyltransferase</keyword>
<organism evidence="9 10">
    <name type="scientific">Flavobacterium urumqiense</name>
    <dbReference type="NCBI Taxonomy" id="935224"/>
    <lineage>
        <taxon>Bacteria</taxon>
        <taxon>Pseudomonadati</taxon>
        <taxon>Bacteroidota</taxon>
        <taxon>Flavobacteriia</taxon>
        <taxon>Flavobacteriales</taxon>
        <taxon>Flavobacteriaceae</taxon>
        <taxon>Flavobacterium</taxon>
    </lineage>
</organism>
<evidence type="ECO:0000256" key="6">
    <source>
        <dbReference type="ARBA" id="ARBA00023315"/>
    </source>
</evidence>
<dbReference type="Pfam" id="PF04613">
    <property type="entry name" value="LpxD"/>
    <property type="match status" value="1"/>
</dbReference>
<dbReference type="Proteomes" id="UP000236737">
    <property type="component" value="Unassembled WGS sequence"/>
</dbReference>
<comment type="similarity">
    <text evidence="7">Belongs to the transferase hexapeptide repeat family. LpxD subfamily.</text>
</comment>
<dbReference type="GO" id="GO:0016020">
    <property type="term" value="C:membrane"/>
    <property type="evidence" value="ECO:0007669"/>
    <property type="project" value="GOC"/>
</dbReference>
<name>A0A1H5ZHS2_9FLAO</name>
<comment type="subunit">
    <text evidence="7">Homotrimer.</text>
</comment>
<dbReference type="PANTHER" id="PTHR43378:SF2">
    <property type="entry name" value="UDP-3-O-ACYLGLUCOSAMINE N-ACYLTRANSFERASE 1, MITOCHONDRIAL-RELATED"/>
    <property type="match status" value="1"/>
</dbReference>
<dbReference type="InterPro" id="IPR001451">
    <property type="entry name" value="Hexapep"/>
</dbReference>
<dbReference type="CDD" id="cd03352">
    <property type="entry name" value="LbH_LpxD"/>
    <property type="match status" value="1"/>
</dbReference>
<evidence type="ECO:0000259" key="8">
    <source>
        <dbReference type="Pfam" id="PF04613"/>
    </source>
</evidence>
<reference evidence="10" key="1">
    <citation type="submission" date="2016-10" db="EMBL/GenBank/DDBJ databases">
        <authorList>
            <person name="Varghese N."/>
            <person name="Submissions S."/>
        </authorList>
    </citation>
    <scope>NUCLEOTIDE SEQUENCE [LARGE SCALE GENOMIC DNA]</scope>
    <source>
        <strain evidence="10">CGMCC 1.9230</strain>
    </source>
</reference>